<keyword evidence="2" id="KW-1185">Reference proteome</keyword>
<evidence type="ECO:0000313" key="2">
    <source>
        <dbReference type="Proteomes" id="UP000193711"/>
    </source>
</evidence>
<gene>
    <name evidence="1" type="ORF">SAMN06295885_1192</name>
</gene>
<accession>A0A1X7NE71</accession>
<dbReference type="STRING" id="1891671.SAMN06295885_1192"/>
<reference evidence="2" key="1">
    <citation type="submission" date="2017-04" db="EMBL/GenBank/DDBJ databases">
        <authorList>
            <person name="Varghese N."/>
            <person name="Submissions S."/>
        </authorList>
    </citation>
    <scope>NUCLEOTIDE SEQUENCE [LARGE SCALE GENOMIC DNA]</scope>
    <source>
        <strain evidence="2">VKM Ac-2121</strain>
    </source>
</reference>
<proteinExistence type="predicted"/>
<organism evidence="1 2">
    <name type="scientific">Rathayibacter oskolensis</name>
    <dbReference type="NCBI Taxonomy" id="1891671"/>
    <lineage>
        <taxon>Bacteria</taxon>
        <taxon>Bacillati</taxon>
        <taxon>Actinomycetota</taxon>
        <taxon>Actinomycetes</taxon>
        <taxon>Micrococcales</taxon>
        <taxon>Microbacteriaceae</taxon>
        <taxon>Rathayibacter</taxon>
    </lineage>
</organism>
<evidence type="ECO:0000313" key="1">
    <source>
        <dbReference type="EMBL" id="SMH35984.1"/>
    </source>
</evidence>
<dbReference type="Proteomes" id="UP000193711">
    <property type="component" value="Unassembled WGS sequence"/>
</dbReference>
<name>A0A1X7NE71_9MICO</name>
<dbReference type="AlphaFoldDB" id="A0A1X7NE71"/>
<sequence length="137" mass="14954">MTAATARTTLAIGRTAVATVEADRVWNDTGIDVEAGGSYRFVAEGRWLDLRSPGGPDGLDELTAIHRLLPWVRRRRDLPWFALLGATERRKRAAFLIGSDLTWLCAHGGPLLCFANDARLMYGNNSGSVALSITRIS</sequence>
<protein>
    <submittedName>
        <fullName evidence="1">Uncharacterized protein</fullName>
    </submittedName>
</protein>
<dbReference type="Gene3D" id="2.60.120.430">
    <property type="entry name" value="Galactose-binding lectin"/>
    <property type="match status" value="1"/>
</dbReference>
<dbReference type="EMBL" id="FXBM01000001">
    <property type="protein sequence ID" value="SMH35984.1"/>
    <property type="molecule type" value="Genomic_DNA"/>
</dbReference>